<dbReference type="Gramene" id="KRH54620">
    <property type="protein sequence ID" value="KRH54620"/>
    <property type="gene ID" value="GLYMA_06G198600"/>
</dbReference>
<dbReference type="SMR" id="A0A0R0JJC2"/>
<dbReference type="PANTHER" id="PTHR24171:SF8">
    <property type="entry name" value="BRCA1-ASSOCIATED RING DOMAIN PROTEIN 1"/>
    <property type="match status" value="1"/>
</dbReference>
<keyword evidence="2" id="KW-0677">Repeat</keyword>
<dbReference type="InterPro" id="IPR002110">
    <property type="entry name" value="Ankyrin_rpt"/>
</dbReference>
<dbReference type="Proteomes" id="UP000008827">
    <property type="component" value="Chromosome 6"/>
</dbReference>
<feature type="repeat" description="ANK" evidence="4">
    <location>
        <begin position="97"/>
        <end position="129"/>
    </location>
</feature>
<reference evidence="5 6" key="1">
    <citation type="journal article" date="2010" name="Nature">
        <title>Genome sequence of the palaeopolyploid soybean.</title>
        <authorList>
            <person name="Schmutz J."/>
            <person name="Cannon S.B."/>
            <person name="Schlueter J."/>
            <person name="Ma J."/>
            <person name="Mitros T."/>
            <person name="Nelson W."/>
            <person name="Hyten D.L."/>
            <person name="Song Q."/>
            <person name="Thelen J.J."/>
            <person name="Cheng J."/>
            <person name="Xu D."/>
            <person name="Hellsten U."/>
            <person name="May G.D."/>
            <person name="Yu Y."/>
            <person name="Sakurai T."/>
            <person name="Umezawa T."/>
            <person name="Bhattacharyya M.K."/>
            <person name="Sandhu D."/>
            <person name="Valliyodan B."/>
            <person name="Lindquist E."/>
            <person name="Peto M."/>
            <person name="Grant D."/>
            <person name="Shu S."/>
            <person name="Goodstein D."/>
            <person name="Barry K."/>
            <person name="Futrell-Griggs M."/>
            <person name="Abernathy B."/>
            <person name="Du J."/>
            <person name="Tian Z."/>
            <person name="Zhu L."/>
            <person name="Gill N."/>
            <person name="Joshi T."/>
            <person name="Libault M."/>
            <person name="Sethuraman A."/>
            <person name="Zhang X.-C."/>
            <person name="Shinozaki K."/>
            <person name="Nguyen H.T."/>
            <person name="Wing R.A."/>
            <person name="Cregan P."/>
            <person name="Specht J."/>
            <person name="Grimwood J."/>
            <person name="Rokhsar D."/>
            <person name="Stacey G."/>
            <person name="Shoemaker R.C."/>
            <person name="Jackson S.A."/>
        </authorList>
    </citation>
    <scope>NUCLEOTIDE SEQUENCE [LARGE SCALE GENOMIC DNA]</scope>
    <source>
        <strain evidence="6">cv. Williams 82</strain>
        <tissue evidence="5">Callus</tissue>
    </source>
</reference>
<dbReference type="PROSITE" id="PS50088">
    <property type="entry name" value="ANK_REPEAT"/>
    <property type="match status" value="1"/>
</dbReference>
<keyword evidence="7" id="KW-1185">Reference proteome</keyword>
<evidence type="ECO:0000256" key="1">
    <source>
        <dbReference type="ARBA" id="ARBA00004413"/>
    </source>
</evidence>
<keyword evidence="3 4" id="KW-0040">ANK repeat</keyword>
<dbReference type="EnsemblPlants" id="KRH54620">
    <property type="protein sequence ID" value="KRH54620"/>
    <property type="gene ID" value="GLYMA_06G198600"/>
</dbReference>
<dbReference type="Gene3D" id="1.25.40.20">
    <property type="entry name" value="Ankyrin repeat-containing domain"/>
    <property type="match status" value="2"/>
</dbReference>
<protein>
    <submittedName>
        <fullName evidence="5 6">Uncharacterized protein</fullName>
    </submittedName>
</protein>
<evidence type="ECO:0000256" key="3">
    <source>
        <dbReference type="ARBA" id="ARBA00023043"/>
    </source>
</evidence>
<dbReference type="InParanoid" id="A0A0R0JJC2"/>
<name>A0A0R0JJC2_SOYBN</name>
<gene>
    <name evidence="5" type="ORF">GLYMA_06G198600</name>
</gene>
<evidence type="ECO:0000256" key="2">
    <source>
        <dbReference type="ARBA" id="ARBA00022737"/>
    </source>
</evidence>
<dbReference type="PANTHER" id="PTHR24171">
    <property type="entry name" value="ANKYRIN REPEAT DOMAIN-CONTAINING PROTEIN 39-RELATED"/>
    <property type="match status" value="1"/>
</dbReference>
<dbReference type="Pfam" id="PF12796">
    <property type="entry name" value="Ank_2"/>
    <property type="match status" value="1"/>
</dbReference>
<evidence type="ECO:0000313" key="6">
    <source>
        <dbReference type="EnsemblPlants" id="KRH54620"/>
    </source>
</evidence>
<reference evidence="5" key="3">
    <citation type="submission" date="2018-07" db="EMBL/GenBank/DDBJ databases">
        <title>WGS assembly of Glycine max.</title>
        <authorList>
            <person name="Schmutz J."/>
            <person name="Cannon S."/>
            <person name="Schlueter J."/>
            <person name="Ma J."/>
            <person name="Mitros T."/>
            <person name="Nelson W."/>
            <person name="Hyten D."/>
            <person name="Song Q."/>
            <person name="Thelen J."/>
            <person name="Cheng J."/>
            <person name="Xu D."/>
            <person name="Hellsten U."/>
            <person name="May G."/>
            <person name="Yu Y."/>
            <person name="Sakurai T."/>
            <person name="Umezawa T."/>
            <person name="Bhattacharyya M."/>
            <person name="Sandhu D."/>
            <person name="Valliyodan B."/>
            <person name="Lindquist E."/>
            <person name="Peto M."/>
            <person name="Grant D."/>
            <person name="Shu S."/>
            <person name="Goodstein D."/>
            <person name="Barry K."/>
            <person name="Futrell-Griggs M."/>
            <person name="Abernathy B."/>
            <person name="Du J."/>
            <person name="Tian Z."/>
            <person name="Zhu L."/>
            <person name="Gill N."/>
            <person name="Joshi T."/>
            <person name="Libault M."/>
            <person name="Sethuraman A."/>
            <person name="Zhang X."/>
            <person name="Shinozaki K."/>
            <person name="Nguyen H."/>
            <person name="Wing R."/>
            <person name="Cregan P."/>
            <person name="Specht J."/>
            <person name="Grimwood J."/>
            <person name="Rokhsar D."/>
            <person name="Stacey G."/>
            <person name="Shoemaker R."/>
            <person name="Jackson S."/>
        </authorList>
    </citation>
    <scope>NUCLEOTIDE SEQUENCE</scope>
    <source>
        <tissue evidence="5">Callus</tissue>
    </source>
</reference>
<dbReference type="PaxDb" id="3847-GLYMA06G21450.1"/>
<evidence type="ECO:0000256" key="4">
    <source>
        <dbReference type="PROSITE-ProRule" id="PRU00023"/>
    </source>
</evidence>
<dbReference type="Pfam" id="PF00023">
    <property type="entry name" value="Ank"/>
    <property type="match status" value="1"/>
</dbReference>
<evidence type="ECO:0000313" key="7">
    <source>
        <dbReference type="Proteomes" id="UP000008827"/>
    </source>
</evidence>
<dbReference type="STRING" id="3847.A0A0R0JJC2"/>
<dbReference type="PROSITE" id="PS50297">
    <property type="entry name" value="ANK_REP_REGION"/>
    <property type="match status" value="1"/>
</dbReference>
<dbReference type="AlphaFoldDB" id="A0A0R0JJC2"/>
<accession>A0A0R0JJC2</accession>
<dbReference type="GO" id="GO:0005886">
    <property type="term" value="C:plasma membrane"/>
    <property type="evidence" value="ECO:0007669"/>
    <property type="project" value="UniProtKB-SubCell"/>
</dbReference>
<dbReference type="SMART" id="SM00248">
    <property type="entry name" value="ANK"/>
    <property type="match status" value="2"/>
</dbReference>
<reference evidence="6" key="2">
    <citation type="submission" date="2018-02" db="UniProtKB">
        <authorList>
            <consortium name="EnsemblPlants"/>
        </authorList>
    </citation>
    <scope>IDENTIFICATION</scope>
    <source>
        <strain evidence="6">Williams 82</strain>
    </source>
</reference>
<proteinExistence type="predicted"/>
<evidence type="ECO:0000313" key="5">
    <source>
        <dbReference type="EMBL" id="KRH54620.1"/>
    </source>
</evidence>
<dbReference type="SUPFAM" id="SSF48403">
    <property type="entry name" value="Ankyrin repeat"/>
    <property type="match status" value="1"/>
</dbReference>
<sequence length="155" mass="17429">MDSKGWTPLHYTAWKGHVKAAECLLECSNMKCARDREGRMAFSVVAESEHEQSHARTCLVDLLGWGDTLLRAVRVDNVHDMKKCLGEGVSVNGRDQNRWTSLHWATFKGRIKSVKVLLEHSAEVETVDDAGYTLLHCDAEVDHLQVALYLIAHDS</sequence>
<dbReference type="InterPro" id="IPR036770">
    <property type="entry name" value="Ankyrin_rpt-contain_sf"/>
</dbReference>
<comment type="subcellular location">
    <subcellularLocation>
        <location evidence="1">Cell membrane</location>
        <topology evidence="1">Peripheral membrane protein</topology>
        <orientation evidence="1">Cytoplasmic side</orientation>
    </subcellularLocation>
</comment>
<dbReference type="PRINTS" id="PR01415">
    <property type="entry name" value="ANKYRIN"/>
</dbReference>
<organism evidence="5">
    <name type="scientific">Glycine max</name>
    <name type="common">Soybean</name>
    <name type="synonym">Glycine hispida</name>
    <dbReference type="NCBI Taxonomy" id="3847"/>
    <lineage>
        <taxon>Eukaryota</taxon>
        <taxon>Viridiplantae</taxon>
        <taxon>Streptophyta</taxon>
        <taxon>Embryophyta</taxon>
        <taxon>Tracheophyta</taxon>
        <taxon>Spermatophyta</taxon>
        <taxon>Magnoliopsida</taxon>
        <taxon>eudicotyledons</taxon>
        <taxon>Gunneridae</taxon>
        <taxon>Pentapetalae</taxon>
        <taxon>rosids</taxon>
        <taxon>fabids</taxon>
        <taxon>Fabales</taxon>
        <taxon>Fabaceae</taxon>
        <taxon>Papilionoideae</taxon>
        <taxon>50 kb inversion clade</taxon>
        <taxon>NPAAA clade</taxon>
        <taxon>indigoferoid/millettioid clade</taxon>
        <taxon>Phaseoleae</taxon>
        <taxon>Glycine</taxon>
        <taxon>Glycine subgen. Soja</taxon>
    </lineage>
</organism>
<dbReference type="EMBL" id="CM000839">
    <property type="protein sequence ID" value="KRH54620.1"/>
    <property type="molecule type" value="Genomic_DNA"/>
</dbReference>